<feature type="compositionally biased region" description="Gly residues" evidence="1">
    <location>
        <begin position="208"/>
        <end position="219"/>
    </location>
</feature>
<organism evidence="2 3">
    <name type="scientific">Entomortierella parvispora</name>
    <dbReference type="NCBI Taxonomy" id="205924"/>
    <lineage>
        <taxon>Eukaryota</taxon>
        <taxon>Fungi</taxon>
        <taxon>Fungi incertae sedis</taxon>
        <taxon>Mucoromycota</taxon>
        <taxon>Mortierellomycotina</taxon>
        <taxon>Mortierellomycetes</taxon>
        <taxon>Mortierellales</taxon>
        <taxon>Mortierellaceae</taxon>
        <taxon>Entomortierella</taxon>
    </lineage>
</organism>
<feature type="compositionally biased region" description="Acidic residues" evidence="1">
    <location>
        <begin position="220"/>
        <end position="232"/>
    </location>
</feature>
<reference evidence="2" key="2">
    <citation type="journal article" date="2022" name="Microbiol. Resour. Announc.">
        <title>Whole-Genome Sequence of Entomortierella parvispora E1425, a Mucoromycotan Fungus Associated with Burkholderiaceae-Related Endosymbiotic Bacteria.</title>
        <authorList>
            <person name="Herlambang A."/>
            <person name="Guo Y."/>
            <person name="Takashima Y."/>
            <person name="Narisawa K."/>
            <person name="Ohta H."/>
            <person name="Nishizawa T."/>
        </authorList>
    </citation>
    <scope>NUCLEOTIDE SEQUENCE</scope>
    <source>
        <strain evidence="2">E1425</strain>
    </source>
</reference>
<feature type="region of interest" description="Disordered" evidence="1">
    <location>
        <begin position="1"/>
        <end position="66"/>
    </location>
</feature>
<proteinExistence type="predicted"/>
<feature type="compositionally biased region" description="Polar residues" evidence="1">
    <location>
        <begin position="151"/>
        <end position="162"/>
    </location>
</feature>
<dbReference type="AlphaFoldDB" id="A0A9P3LY05"/>
<feature type="region of interest" description="Disordered" evidence="1">
    <location>
        <begin position="593"/>
        <end position="622"/>
    </location>
</feature>
<evidence type="ECO:0000313" key="3">
    <source>
        <dbReference type="Proteomes" id="UP000827284"/>
    </source>
</evidence>
<dbReference type="Proteomes" id="UP000827284">
    <property type="component" value="Unassembled WGS sequence"/>
</dbReference>
<feature type="compositionally biased region" description="Low complexity" evidence="1">
    <location>
        <begin position="18"/>
        <end position="51"/>
    </location>
</feature>
<feature type="region of interest" description="Disordered" evidence="1">
    <location>
        <begin position="107"/>
        <end position="232"/>
    </location>
</feature>
<dbReference type="OrthoDB" id="2448907at2759"/>
<feature type="compositionally biased region" description="Low complexity" evidence="1">
    <location>
        <begin position="188"/>
        <end position="207"/>
    </location>
</feature>
<protein>
    <submittedName>
        <fullName evidence="2">Uncharacterized protein</fullName>
    </submittedName>
</protein>
<evidence type="ECO:0000256" key="1">
    <source>
        <dbReference type="SAM" id="MobiDB-lite"/>
    </source>
</evidence>
<dbReference type="EMBL" id="BQFW01000009">
    <property type="protein sequence ID" value="GJJ74618.1"/>
    <property type="molecule type" value="Genomic_DNA"/>
</dbReference>
<comment type="caution">
    <text evidence="2">The sequence shown here is derived from an EMBL/GenBank/DDBJ whole genome shotgun (WGS) entry which is preliminary data.</text>
</comment>
<name>A0A9P3LY05_9FUNG</name>
<gene>
    <name evidence="2" type="ORF">EMPS_06976</name>
</gene>
<accession>A0A9P3LY05</accession>
<feature type="compositionally biased region" description="Low complexity" evidence="1">
    <location>
        <begin position="600"/>
        <end position="612"/>
    </location>
</feature>
<feature type="compositionally biased region" description="Polar residues" evidence="1">
    <location>
        <begin position="613"/>
        <end position="622"/>
    </location>
</feature>
<reference evidence="2" key="1">
    <citation type="submission" date="2021-11" db="EMBL/GenBank/DDBJ databases">
        <authorList>
            <person name="Herlambang A."/>
            <person name="Guo Y."/>
            <person name="Takashima Y."/>
            <person name="Nishizawa T."/>
        </authorList>
    </citation>
    <scope>NUCLEOTIDE SEQUENCE</scope>
    <source>
        <strain evidence="2">E1425</strain>
    </source>
</reference>
<evidence type="ECO:0000313" key="2">
    <source>
        <dbReference type="EMBL" id="GJJ74618.1"/>
    </source>
</evidence>
<sequence>MLHQLDPSHNRRQHVQQHQHTLLQDHLAPHSTPSSSSSASSLSPALRASTPFDSTSQAPSLATTLGFGQDPVQESCSAVHHWPIHQDMSAMLEPPSPLLLNPTIVASQSQQPKPNPFPPHLSQYHDQGMVHPHHQHLQQPQQQLHHHRSVFQLQQQYNNQSNDEGERGRAGDNAAQGVHRKRSHSVPLLQQQLAAASSSLESSHLQEGQGGQGQEQGEGQGDDGDQDMEGTEDEGVTTITAMTSELMSDGPRTSGGATVYDYSALALPRESLLATLPRTHRHRVYASGAENDPTLVSSASDQPHPHALYYTLPSQSRAPALRFSRNNFAHNNNHHHGTSLYRENSYIRNRFPPYQQWPHSAQRDFHMATMGPLNVNGSPTSGITRSGLLSPASVLGTDAVLRSAIASSGSINKAATYKSRLPVHLRHMTSRSNRRSAICVNPFQPNQNASPHRQPQPQLSNISTPTNTVGQTDTDRLHPASVLSPRPLTPITTFNAANVAAAAALETMNQRKRISDWKRVSVQVFDMDENDPRQGIMRLSNAGTIGGGTVYSSGSSSSLTSSISSGGGGAHPIRGRHWMNQRAGLMNLTRVGPMGTAKTSNSQGAGSSAQSNLGTGQPTSTVDRLVEEMNKWSV</sequence>
<feature type="region of interest" description="Disordered" evidence="1">
    <location>
        <begin position="443"/>
        <end position="471"/>
    </location>
</feature>
<feature type="compositionally biased region" description="Polar residues" evidence="1">
    <location>
        <begin position="52"/>
        <end position="63"/>
    </location>
</feature>
<keyword evidence="3" id="KW-1185">Reference proteome</keyword>